<sequence length="262" mass="31851">MRIEEYIKLRRKQDLLDETDISRKTENIHKIIDYVFDYYKIFESDISVRKKEEKVNNRLSRYLNEINSYSDEIQQWLLQTYSRFDVKVHKYLEFLLNNDYTFLLMKDGKQMKKLSYTIFSKASNKYSFLNEYPNEILCFMLEYRKICYNDNGLKLSNLKLNPKTKKFIKMYYEQNGVNLFAWANKYLDNFLNDRYAWPLSHVIIEHDEKNNELVKYDINAKRDVFCLNAVFEILDIETLMELKAHKKEIIDLLKSICIIKNY</sequence>
<dbReference type="RefSeq" id="WP_320884777.1">
    <property type="nucleotide sequence ID" value="NZ_BAABZA010000001.1"/>
</dbReference>
<gene>
    <name evidence="2" type="ORF">MQE39_15705</name>
</gene>
<dbReference type="EMBL" id="JALDAW010000023">
    <property type="protein sequence ID" value="MDY5169567.1"/>
    <property type="molecule type" value="Genomic_DNA"/>
</dbReference>
<keyword evidence="1" id="KW-0175">Coiled coil</keyword>
<protein>
    <submittedName>
        <fullName evidence="2">Uncharacterized protein</fullName>
    </submittedName>
</protein>
<comment type="caution">
    <text evidence="2">The sequence shown here is derived from an EMBL/GenBank/DDBJ whole genome shotgun (WGS) entry which is preliminary data.</text>
</comment>
<dbReference type="Proteomes" id="UP001276902">
    <property type="component" value="Unassembled WGS sequence"/>
</dbReference>
<dbReference type="AlphaFoldDB" id="A0AB35UMW5"/>
<accession>A0AB35UMW5</accession>
<reference evidence="2" key="1">
    <citation type="submission" date="2022-03" db="EMBL/GenBank/DDBJ databases">
        <title>First case of bacteraemia caused by Dielma fastidiosa in a patient hospitalised with diverticulitis.</title>
        <authorList>
            <person name="Forman-Ankjaer B."/>
            <person name="Hvid-Jensen F."/>
            <person name="Kobel C.M."/>
            <person name="Greve T."/>
        </authorList>
    </citation>
    <scope>NUCLEOTIDE SEQUENCE</scope>
    <source>
        <strain evidence="2">AUH_DF_2021</strain>
    </source>
</reference>
<evidence type="ECO:0000313" key="3">
    <source>
        <dbReference type="Proteomes" id="UP001276902"/>
    </source>
</evidence>
<feature type="coiled-coil region" evidence="1">
    <location>
        <begin position="52"/>
        <end position="79"/>
    </location>
</feature>
<name>A0AB35UMW5_9FIRM</name>
<proteinExistence type="predicted"/>
<evidence type="ECO:0000313" key="2">
    <source>
        <dbReference type="EMBL" id="MDY5169567.1"/>
    </source>
</evidence>
<evidence type="ECO:0000256" key="1">
    <source>
        <dbReference type="SAM" id="Coils"/>
    </source>
</evidence>
<organism evidence="2 3">
    <name type="scientific">Dielma fastidiosa</name>
    <dbReference type="NCBI Taxonomy" id="1034346"/>
    <lineage>
        <taxon>Bacteria</taxon>
        <taxon>Bacillati</taxon>
        <taxon>Bacillota</taxon>
        <taxon>Erysipelotrichia</taxon>
        <taxon>Erysipelotrichales</taxon>
        <taxon>Erysipelotrichaceae</taxon>
        <taxon>Dielma</taxon>
    </lineage>
</organism>